<evidence type="ECO:0000256" key="2">
    <source>
        <dbReference type="ARBA" id="ARBA00005752"/>
    </source>
</evidence>
<evidence type="ECO:0000259" key="12">
    <source>
        <dbReference type="PROSITE" id="PS51278"/>
    </source>
</evidence>
<keyword evidence="5 10" id="KW-0067">ATP-binding</keyword>
<dbReference type="NCBIfam" id="TIGR01536">
    <property type="entry name" value="asn_synth_AEB"/>
    <property type="match status" value="1"/>
</dbReference>
<evidence type="ECO:0000256" key="3">
    <source>
        <dbReference type="ARBA" id="ARBA00012737"/>
    </source>
</evidence>
<dbReference type="InterPro" id="IPR017932">
    <property type="entry name" value="GATase_2_dom"/>
</dbReference>
<dbReference type="InterPro" id="IPR006426">
    <property type="entry name" value="Asn_synth_AEB"/>
</dbReference>
<evidence type="ECO:0000256" key="4">
    <source>
        <dbReference type="ARBA" id="ARBA00022741"/>
    </source>
</evidence>
<evidence type="ECO:0000256" key="11">
    <source>
        <dbReference type="PIRSR" id="PIRSR001589-3"/>
    </source>
</evidence>
<proteinExistence type="inferred from homology"/>
<dbReference type="PANTHER" id="PTHR43284:SF1">
    <property type="entry name" value="ASPARAGINE SYNTHETASE"/>
    <property type="match status" value="1"/>
</dbReference>
<dbReference type="EC" id="6.3.5.4" evidence="3"/>
<keyword evidence="9" id="KW-0028">Amino-acid biosynthesis</keyword>
<dbReference type="InterPro" id="IPR014729">
    <property type="entry name" value="Rossmann-like_a/b/a_fold"/>
</dbReference>
<dbReference type="AlphaFoldDB" id="A0A931AXF5"/>
<dbReference type="PANTHER" id="PTHR43284">
    <property type="entry name" value="ASPARAGINE SYNTHETASE (GLUTAMINE-HYDROLYZING)"/>
    <property type="match status" value="1"/>
</dbReference>
<dbReference type="RefSeq" id="WP_196192385.1">
    <property type="nucleotide sequence ID" value="NZ_JADPRT010000002.1"/>
</dbReference>
<dbReference type="CDD" id="cd00712">
    <property type="entry name" value="AsnB"/>
    <property type="match status" value="1"/>
</dbReference>
<dbReference type="Proteomes" id="UP000657385">
    <property type="component" value="Unassembled WGS sequence"/>
</dbReference>
<dbReference type="InterPro" id="IPR033738">
    <property type="entry name" value="AsnB_N"/>
</dbReference>
<dbReference type="CDD" id="cd01991">
    <property type="entry name" value="Asn_synthase_B_C"/>
    <property type="match status" value="1"/>
</dbReference>
<dbReference type="InterPro" id="IPR051786">
    <property type="entry name" value="ASN_synthetase/amidase"/>
</dbReference>
<protein>
    <recommendedName>
        <fullName evidence="3">asparagine synthase (glutamine-hydrolyzing)</fullName>
        <ecNumber evidence="3">6.3.5.4</ecNumber>
    </recommendedName>
</protein>
<dbReference type="EMBL" id="JADPRT010000002">
    <property type="protein sequence ID" value="MBF9067169.1"/>
    <property type="molecule type" value="Genomic_DNA"/>
</dbReference>
<feature type="domain" description="Glutamine amidotransferase type-2" evidence="12">
    <location>
        <begin position="2"/>
        <end position="210"/>
    </location>
</feature>
<reference evidence="13" key="1">
    <citation type="submission" date="2020-11" db="EMBL/GenBank/DDBJ databases">
        <title>Isolation and identification of active actinomycetes.</title>
        <authorList>
            <person name="Yu B."/>
        </authorList>
    </citation>
    <scope>NUCLEOTIDE SEQUENCE</scope>
    <source>
        <strain evidence="13">NEAU-YB345</strain>
    </source>
</reference>
<dbReference type="PROSITE" id="PS51278">
    <property type="entry name" value="GATASE_TYPE_2"/>
    <property type="match status" value="1"/>
</dbReference>
<evidence type="ECO:0000256" key="8">
    <source>
        <dbReference type="ARBA" id="ARBA00048741"/>
    </source>
</evidence>
<dbReference type="SUPFAM" id="SSF52402">
    <property type="entry name" value="Adenine nucleotide alpha hydrolases-like"/>
    <property type="match status" value="1"/>
</dbReference>
<dbReference type="PIRSF" id="PIRSF001589">
    <property type="entry name" value="Asn_synthetase_glu-h"/>
    <property type="match status" value="1"/>
</dbReference>
<keyword evidence="7 9" id="KW-0315">Glutamine amidotransferase</keyword>
<name>A0A931AXF5_9ACTN</name>
<feature type="site" description="Important for beta-aspartyl-AMP intermediate formation" evidence="11">
    <location>
        <position position="364"/>
    </location>
</feature>
<dbReference type="InterPro" id="IPR001962">
    <property type="entry name" value="Asn_synthase"/>
</dbReference>
<evidence type="ECO:0000256" key="9">
    <source>
        <dbReference type="PIRSR" id="PIRSR001589-1"/>
    </source>
</evidence>
<dbReference type="SUPFAM" id="SSF56235">
    <property type="entry name" value="N-terminal nucleophile aminohydrolases (Ntn hydrolases)"/>
    <property type="match status" value="1"/>
</dbReference>
<dbReference type="GO" id="GO:0004066">
    <property type="term" value="F:asparagine synthase (glutamine-hydrolyzing) activity"/>
    <property type="evidence" value="ECO:0007669"/>
    <property type="project" value="UniProtKB-EC"/>
</dbReference>
<gene>
    <name evidence="13" type="primary">asnB</name>
    <name evidence="13" type="ORF">I2501_03820</name>
</gene>
<evidence type="ECO:0000313" key="13">
    <source>
        <dbReference type="EMBL" id="MBF9067169.1"/>
    </source>
</evidence>
<comment type="similarity">
    <text evidence="2">Belongs to the asparagine synthetase family.</text>
</comment>
<keyword evidence="6 9" id="KW-0061">Asparagine biosynthesis</keyword>
<dbReference type="GO" id="GO:0005829">
    <property type="term" value="C:cytosol"/>
    <property type="evidence" value="ECO:0007669"/>
    <property type="project" value="TreeGrafter"/>
</dbReference>
<evidence type="ECO:0000256" key="7">
    <source>
        <dbReference type="ARBA" id="ARBA00022962"/>
    </source>
</evidence>
<evidence type="ECO:0000313" key="14">
    <source>
        <dbReference type="Proteomes" id="UP000657385"/>
    </source>
</evidence>
<keyword evidence="14" id="KW-1185">Reference proteome</keyword>
<accession>A0A931AXF5</accession>
<comment type="caution">
    <text evidence="13">The sequence shown here is derived from an EMBL/GenBank/DDBJ whole genome shotgun (WGS) entry which is preliminary data.</text>
</comment>
<feature type="active site" description="For GATase activity" evidence="9">
    <location>
        <position position="2"/>
    </location>
</feature>
<dbReference type="InterPro" id="IPR029055">
    <property type="entry name" value="Ntn_hydrolases_N"/>
</dbReference>
<evidence type="ECO:0000256" key="1">
    <source>
        <dbReference type="ARBA" id="ARBA00005187"/>
    </source>
</evidence>
<dbReference type="GO" id="GO:0006529">
    <property type="term" value="P:asparagine biosynthetic process"/>
    <property type="evidence" value="ECO:0007669"/>
    <property type="project" value="UniProtKB-KW"/>
</dbReference>
<keyword evidence="4 10" id="KW-0547">Nucleotide-binding</keyword>
<dbReference type="GO" id="GO:0005524">
    <property type="term" value="F:ATP binding"/>
    <property type="evidence" value="ECO:0007669"/>
    <property type="project" value="UniProtKB-KW"/>
</dbReference>
<feature type="binding site" evidence="10">
    <location>
        <position position="96"/>
    </location>
    <ligand>
        <name>L-glutamine</name>
        <dbReference type="ChEBI" id="CHEBI:58359"/>
    </ligand>
</feature>
<evidence type="ECO:0000256" key="5">
    <source>
        <dbReference type="ARBA" id="ARBA00022840"/>
    </source>
</evidence>
<sequence>MCRIHGHFDADLSPHDMRAASALQRHGGPDEARLAYGAGWALGSNRLAITDPAGGQQPYDGADGRIKAVFNGEIYNHDELRARLRARGHRFADRCDGAVLPGLFQEHGTAFVERLDGMFALALVDLRAEPTLVLATDDAGMKPIYYRWDGHRLHFASELPALLALGRERPGLWEPGLESYLATKTPFGEHTLVDGVQVLPPGTTAVCSRSRGLRLHRRAETERTAVGGREAGEQVRATLAREVGRLSVADVNVCAITSGGLDSSLVTAMMAADAADSRSGSVHSFNIAYRGEWPHDERHFAREVADRAGTVHHQVELDAARFPELLPAVAWHLGQPNADPITLSTYGLFEAVHRAGFRVALTGDAADEIFAGYGRIHSAVTTRGTWLPGYVDALAAIPAEYRPRLYSAEYAAFVREHGSASDAITDRLREEAVHRSRLDVLTDFETQVRLPAYHLRRVDHLSMAHAVEVRLPFCQRSVRDLARALPPDQRLRTESGRDPSGKVALYAAADGLLPRSVLERPKQPFTLPITAMLAPGTPLWAYTREVLSPARLRTGGLLDPTAVDRLLRAQQTRPADCLALATWSLLMFELWREEFAVRRTASAHRPSQERELTEVA</sequence>
<feature type="binding site" evidence="10">
    <location>
        <position position="287"/>
    </location>
    <ligand>
        <name>ATP</name>
        <dbReference type="ChEBI" id="CHEBI:30616"/>
    </ligand>
</feature>
<dbReference type="Gene3D" id="3.40.50.620">
    <property type="entry name" value="HUPs"/>
    <property type="match status" value="1"/>
</dbReference>
<keyword evidence="13" id="KW-0436">Ligase</keyword>
<comment type="pathway">
    <text evidence="1">Amino-acid biosynthesis; L-asparagine biosynthesis; L-asparagine from L-aspartate (L-Gln route): step 1/1.</text>
</comment>
<dbReference type="Gene3D" id="3.60.20.10">
    <property type="entry name" value="Glutamine Phosphoribosylpyrophosphate, subunit 1, domain 1"/>
    <property type="match status" value="1"/>
</dbReference>
<evidence type="ECO:0000256" key="6">
    <source>
        <dbReference type="ARBA" id="ARBA00022888"/>
    </source>
</evidence>
<dbReference type="Pfam" id="PF00733">
    <property type="entry name" value="Asn_synthase"/>
    <property type="match status" value="1"/>
</dbReference>
<evidence type="ECO:0000256" key="10">
    <source>
        <dbReference type="PIRSR" id="PIRSR001589-2"/>
    </source>
</evidence>
<comment type="catalytic activity">
    <reaction evidence="8">
        <text>L-aspartate + L-glutamine + ATP + H2O = L-asparagine + L-glutamate + AMP + diphosphate + H(+)</text>
        <dbReference type="Rhea" id="RHEA:12228"/>
        <dbReference type="ChEBI" id="CHEBI:15377"/>
        <dbReference type="ChEBI" id="CHEBI:15378"/>
        <dbReference type="ChEBI" id="CHEBI:29985"/>
        <dbReference type="ChEBI" id="CHEBI:29991"/>
        <dbReference type="ChEBI" id="CHEBI:30616"/>
        <dbReference type="ChEBI" id="CHEBI:33019"/>
        <dbReference type="ChEBI" id="CHEBI:58048"/>
        <dbReference type="ChEBI" id="CHEBI:58359"/>
        <dbReference type="ChEBI" id="CHEBI:456215"/>
        <dbReference type="EC" id="6.3.5.4"/>
    </reaction>
</comment>
<dbReference type="Pfam" id="PF13537">
    <property type="entry name" value="GATase_7"/>
    <property type="match status" value="1"/>
</dbReference>
<organism evidence="13 14">
    <name type="scientific">Streptacidiphilus fuscans</name>
    <dbReference type="NCBI Taxonomy" id="2789292"/>
    <lineage>
        <taxon>Bacteria</taxon>
        <taxon>Bacillati</taxon>
        <taxon>Actinomycetota</taxon>
        <taxon>Actinomycetes</taxon>
        <taxon>Kitasatosporales</taxon>
        <taxon>Streptomycetaceae</taxon>
        <taxon>Streptacidiphilus</taxon>
    </lineage>
</organism>